<dbReference type="GO" id="GO:0005886">
    <property type="term" value="C:plasma membrane"/>
    <property type="evidence" value="ECO:0007669"/>
    <property type="project" value="UniProtKB-SubCell"/>
</dbReference>
<feature type="domain" description="G-protein coupled receptors family 1 profile" evidence="9">
    <location>
        <begin position="41"/>
        <end position="305"/>
    </location>
</feature>
<gene>
    <name evidence="10" type="ORF">Ciccas_013465</name>
</gene>
<dbReference type="Proteomes" id="UP001626550">
    <property type="component" value="Unassembled WGS sequence"/>
</dbReference>
<keyword evidence="5 8" id="KW-0472">Membrane</keyword>
<evidence type="ECO:0000313" key="11">
    <source>
        <dbReference type="Proteomes" id="UP001626550"/>
    </source>
</evidence>
<evidence type="ECO:0000256" key="1">
    <source>
        <dbReference type="ARBA" id="ARBA00004651"/>
    </source>
</evidence>
<accession>A0ABD2PKM8</accession>
<dbReference type="PANTHER" id="PTHR24241:SF76">
    <property type="entry name" value="NEUROPEPTIDE SIFAMIDE RECEPTOR"/>
    <property type="match status" value="1"/>
</dbReference>
<evidence type="ECO:0000259" key="9">
    <source>
        <dbReference type="PROSITE" id="PS50262"/>
    </source>
</evidence>
<evidence type="ECO:0000256" key="6">
    <source>
        <dbReference type="ARBA" id="ARBA00023170"/>
    </source>
</evidence>
<keyword evidence="3 8" id="KW-0812">Transmembrane</keyword>
<proteinExistence type="predicted"/>
<keyword evidence="6" id="KW-0675">Receptor</keyword>
<evidence type="ECO:0000313" key="10">
    <source>
        <dbReference type="EMBL" id="KAL3308010.1"/>
    </source>
</evidence>
<organism evidence="10 11">
    <name type="scientific">Cichlidogyrus casuarinus</name>
    <dbReference type="NCBI Taxonomy" id="1844966"/>
    <lineage>
        <taxon>Eukaryota</taxon>
        <taxon>Metazoa</taxon>
        <taxon>Spiralia</taxon>
        <taxon>Lophotrochozoa</taxon>
        <taxon>Platyhelminthes</taxon>
        <taxon>Monogenea</taxon>
        <taxon>Monopisthocotylea</taxon>
        <taxon>Dactylogyridea</taxon>
        <taxon>Ancyrocephalidae</taxon>
        <taxon>Cichlidogyrus</taxon>
    </lineage>
</organism>
<dbReference type="SUPFAM" id="SSF81321">
    <property type="entry name" value="Family A G protein-coupled receptor-like"/>
    <property type="match status" value="1"/>
</dbReference>
<feature type="transmembrane region" description="Helical" evidence="8">
    <location>
        <begin position="148"/>
        <end position="165"/>
    </location>
</feature>
<feature type="region of interest" description="Disordered" evidence="7">
    <location>
        <begin position="343"/>
        <end position="372"/>
    </location>
</feature>
<evidence type="ECO:0000256" key="7">
    <source>
        <dbReference type="SAM" id="MobiDB-lite"/>
    </source>
</evidence>
<evidence type="ECO:0000256" key="8">
    <source>
        <dbReference type="SAM" id="Phobius"/>
    </source>
</evidence>
<feature type="transmembrane region" description="Helical" evidence="8">
    <location>
        <begin position="285"/>
        <end position="306"/>
    </location>
</feature>
<feature type="transmembrane region" description="Helical" evidence="8">
    <location>
        <begin position="199"/>
        <end position="223"/>
    </location>
</feature>
<dbReference type="InterPro" id="IPR017452">
    <property type="entry name" value="GPCR_Rhodpsn_7TM"/>
</dbReference>
<dbReference type="EMBL" id="JBJKFK010006045">
    <property type="protein sequence ID" value="KAL3308010.1"/>
    <property type="molecule type" value="Genomic_DNA"/>
</dbReference>
<dbReference type="Pfam" id="PF00001">
    <property type="entry name" value="7tm_1"/>
    <property type="match status" value="1"/>
</dbReference>
<dbReference type="InterPro" id="IPR000276">
    <property type="entry name" value="GPCR_Rhodpsn"/>
</dbReference>
<evidence type="ECO:0000256" key="4">
    <source>
        <dbReference type="ARBA" id="ARBA00022989"/>
    </source>
</evidence>
<evidence type="ECO:0000256" key="5">
    <source>
        <dbReference type="ARBA" id="ARBA00023136"/>
    </source>
</evidence>
<evidence type="ECO:0000256" key="2">
    <source>
        <dbReference type="ARBA" id="ARBA00022475"/>
    </source>
</evidence>
<dbReference type="PANTHER" id="PTHR24241">
    <property type="entry name" value="NEUROPEPTIDE RECEPTOR-RELATED G-PROTEIN COUPLED RECEPTOR"/>
    <property type="match status" value="1"/>
</dbReference>
<feature type="transmembrane region" description="Helical" evidence="8">
    <location>
        <begin position="28"/>
        <end position="50"/>
    </location>
</feature>
<comment type="subcellular location">
    <subcellularLocation>
        <location evidence="1">Cell membrane</location>
        <topology evidence="1">Multi-pass membrane protein</topology>
    </subcellularLocation>
</comment>
<keyword evidence="2" id="KW-1003">Cell membrane</keyword>
<sequence length="372" mass="42513">MYLYGAFKFNDSGTNCPKIIEKDRKEDILILFSLVCLAFLLNNISFWTLLRQPKKSAMRRNLILLSFSEIALTSTQILDYGFEISNKTFRYQGEIEDIWTKAYMAQLCNVLSDVTICMRNYCNALIAIGRAEVIICPLRRKFFNQHRLLLSYIFLWLISSGVALARSTGEQLSSCHVSMDNSSSVFKTWDSGPKGTNRIIAFFVFQVIIPLTVVVVATSLIIYHVAPTKKQENEITSNPNRRKHHKKATQTVLILAGIFTLFELPTFIMVIISESMNVSDNVTDIMIPISEFGMAFDSLFNIFAYCTAVSEVRRNVLYIFCLPCIKMCPKWFNKLLPNPTNKYKNHTPLNPKTQASQLAIENHPGRRSRKVI</sequence>
<dbReference type="Gene3D" id="1.20.1070.10">
    <property type="entry name" value="Rhodopsin 7-helix transmembrane proteins"/>
    <property type="match status" value="1"/>
</dbReference>
<comment type="caution">
    <text evidence="10">The sequence shown here is derived from an EMBL/GenBank/DDBJ whole genome shotgun (WGS) entry which is preliminary data.</text>
</comment>
<reference evidence="10 11" key="1">
    <citation type="submission" date="2024-11" db="EMBL/GenBank/DDBJ databases">
        <title>Adaptive evolution of stress response genes in parasites aligns with host niche diversity.</title>
        <authorList>
            <person name="Hahn C."/>
            <person name="Resl P."/>
        </authorList>
    </citation>
    <scope>NUCLEOTIDE SEQUENCE [LARGE SCALE GENOMIC DNA]</scope>
    <source>
        <strain evidence="10">EGGRZ-B1_66</strain>
        <tissue evidence="10">Body</tissue>
    </source>
</reference>
<protein>
    <recommendedName>
        <fullName evidence="9">G-protein coupled receptors family 1 profile domain-containing protein</fullName>
    </recommendedName>
</protein>
<feature type="transmembrane region" description="Helical" evidence="8">
    <location>
        <begin position="251"/>
        <end position="273"/>
    </location>
</feature>
<name>A0ABD2PKM8_9PLAT</name>
<dbReference type="PROSITE" id="PS50262">
    <property type="entry name" value="G_PROTEIN_RECEP_F1_2"/>
    <property type="match status" value="1"/>
</dbReference>
<keyword evidence="4 8" id="KW-1133">Transmembrane helix</keyword>
<dbReference type="AlphaFoldDB" id="A0ABD2PKM8"/>
<keyword evidence="11" id="KW-1185">Reference proteome</keyword>
<evidence type="ECO:0000256" key="3">
    <source>
        <dbReference type="ARBA" id="ARBA00022692"/>
    </source>
</evidence>
<feature type="compositionally biased region" description="Polar residues" evidence="7">
    <location>
        <begin position="343"/>
        <end position="359"/>
    </location>
</feature>